<dbReference type="EMBL" id="CAAHFG010000001">
    <property type="protein sequence ID" value="VGO11877.1"/>
    <property type="molecule type" value="Genomic_DNA"/>
</dbReference>
<feature type="binding site" evidence="12">
    <location>
        <position position="169"/>
    </location>
    <ligand>
        <name>pyridoxal 5'-phosphate</name>
        <dbReference type="ChEBI" id="CHEBI:597326"/>
    </ligand>
</feature>
<evidence type="ECO:0000259" key="14">
    <source>
        <dbReference type="Pfam" id="PF00266"/>
    </source>
</evidence>
<organism evidence="15 16">
    <name type="scientific">Pontiella desulfatans</name>
    <dbReference type="NCBI Taxonomy" id="2750659"/>
    <lineage>
        <taxon>Bacteria</taxon>
        <taxon>Pseudomonadati</taxon>
        <taxon>Kiritimatiellota</taxon>
        <taxon>Kiritimatiellia</taxon>
        <taxon>Kiritimatiellales</taxon>
        <taxon>Pontiellaceae</taxon>
        <taxon>Pontiella</taxon>
    </lineage>
</organism>
<comment type="subcellular location">
    <subcellularLocation>
        <location evidence="12">Cytoplasm</location>
    </subcellularLocation>
</comment>
<evidence type="ECO:0000313" key="16">
    <source>
        <dbReference type="Proteomes" id="UP000366872"/>
    </source>
</evidence>
<protein>
    <recommendedName>
        <fullName evidence="12">Phosphoserine aminotransferase</fullName>
        <ecNumber evidence="12">2.6.1.52</ecNumber>
    </recommendedName>
    <alternativeName>
        <fullName evidence="12">Phosphohydroxythreonine aminotransferase</fullName>
        <shortName evidence="12">PSAT</shortName>
    </alternativeName>
</protein>
<comment type="similarity">
    <text evidence="3 12">Belongs to the class-V pyridoxal-phosphate-dependent aminotransferase family. SerC subfamily.</text>
</comment>
<keyword evidence="6 12" id="KW-0808">Transferase</keyword>
<dbReference type="HAMAP" id="MF_00160">
    <property type="entry name" value="SerC_aminotrans_5"/>
    <property type="match status" value="1"/>
</dbReference>
<evidence type="ECO:0000256" key="2">
    <source>
        <dbReference type="ARBA" id="ARBA00005099"/>
    </source>
</evidence>
<keyword evidence="8 12" id="KW-0664">Pyridoxine biosynthesis</keyword>
<evidence type="ECO:0000256" key="9">
    <source>
        <dbReference type="ARBA" id="ARBA00023299"/>
    </source>
</evidence>
<dbReference type="NCBIfam" id="TIGR01364">
    <property type="entry name" value="serC_1"/>
    <property type="match status" value="1"/>
</dbReference>
<comment type="subunit">
    <text evidence="12">Homodimer.</text>
</comment>
<evidence type="ECO:0000256" key="11">
    <source>
        <dbReference type="ARBA" id="ARBA00049007"/>
    </source>
</evidence>
<dbReference type="PIRSF" id="PIRSF000525">
    <property type="entry name" value="SerC"/>
    <property type="match status" value="1"/>
</dbReference>
<comment type="function">
    <text evidence="12">Catalyzes the reversible conversion of 3-phosphohydroxypyruvate to phosphoserine and of 3-hydroxy-2-oxo-4-phosphonooxybutanoate to phosphohydroxythreonine.</text>
</comment>
<dbReference type="InterPro" id="IPR020578">
    <property type="entry name" value="Aminotrans_V_PyrdxlP_BS"/>
</dbReference>
<evidence type="ECO:0000256" key="7">
    <source>
        <dbReference type="ARBA" id="ARBA00022898"/>
    </source>
</evidence>
<keyword evidence="9 12" id="KW-0718">Serine biosynthesis</keyword>
<dbReference type="InterPro" id="IPR015421">
    <property type="entry name" value="PyrdxlP-dep_Trfase_major"/>
</dbReference>
<keyword evidence="5 12" id="KW-0028">Amino-acid biosynthesis</keyword>
<evidence type="ECO:0000256" key="10">
    <source>
        <dbReference type="ARBA" id="ARBA00047630"/>
    </source>
</evidence>
<evidence type="ECO:0000256" key="3">
    <source>
        <dbReference type="ARBA" id="ARBA00006904"/>
    </source>
</evidence>
<dbReference type="Gene3D" id="3.40.640.10">
    <property type="entry name" value="Type I PLP-dependent aspartate aminotransferase-like (Major domain)"/>
    <property type="match status" value="1"/>
</dbReference>
<dbReference type="InterPro" id="IPR015422">
    <property type="entry name" value="PyrdxlP-dep_Trfase_small"/>
</dbReference>
<dbReference type="UniPathway" id="UPA00244">
    <property type="reaction ID" value="UER00311"/>
</dbReference>
<gene>
    <name evidence="12 15" type="primary">serC</name>
    <name evidence="15" type="ORF">PDESU_00425</name>
</gene>
<dbReference type="GO" id="GO:0008615">
    <property type="term" value="P:pyridoxine biosynthetic process"/>
    <property type="evidence" value="ECO:0007669"/>
    <property type="project" value="UniProtKB-UniRule"/>
</dbReference>
<dbReference type="UniPathway" id="UPA00135">
    <property type="reaction ID" value="UER00197"/>
</dbReference>
<comment type="pathway">
    <text evidence="1 12">Cofactor biosynthesis; pyridoxine 5'-phosphate biosynthesis; pyridoxine 5'-phosphate from D-erythrose 4-phosphate: step 3/5.</text>
</comment>
<dbReference type="GO" id="GO:0005737">
    <property type="term" value="C:cytoplasm"/>
    <property type="evidence" value="ECO:0007669"/>
    <property type="project" value="UniProtKB-SubCell"/>
</dbReference>
<proteinExistence type="inferred from homology"/>
<comment type="catalytic activity">
    <reaction evidence="10 12">
        <text>4-(phosphooxy)-L-threonine + 2-oxoglutarate = (R)-3-hydroxy-2-oxo-4-phosphooxybutanoate + L-glutamate</text>
        <dbReference type="Rhea" id="RHEA:16573"/>
        <dbReference type="ChEBI" id="CHEBI:16810"/>
        <dbReference type="ChEBI" id="CHEBI:29985"/>
        <dbReference type="ChEBI" id="CHEBI:58452"/>
        <dbReference type="ChEBI" id="CHEBI:58538"/>
        <dbReference type="EC" id="2.6.1.52"/>
    </reaction>
</comment>
<dbReference type="PANTHER" id="PTHR43247:SF1">
    <property type="entry name" value="PHOSPHOSERINE AMINOTRANSFERASE"/>
    <property type="match status" value="1"/>
</dbReference>
<evidence type="ECO:0000256" key="4">
    <source>
        <dbReference type="ARBA" id="ARBA00022576"/>
    </source>
</evidence>
<evidence type="ECO:0000256" key="5">
    <source>
        <dbReference type="ARBA" id="ARBA00022605"/>
    </source>
</evidence>
<comment type="caution">
    <text evidence="12">Lacks conserved residue(s) required for the propagation of feature annotation.</text>
</comment>
<comment type="cofactor">
    <cofactor evidence="12">
        <name>pyridoxal 5'-phosphate</name>
        <dbReference type="ChEBI" id="CHEBI:597326"/>
    </cofactor>
    <text evidence="12">Binds 1 pyridoxal phosphate per subunit.</text>
</comment>
<dbReference type="PANTHER" id="PTHR43247">
    <property type="entry name" value="PHOSPHOSERINE AMINOTRANSFERASE"/>
    <property type="match status" value="1"/>
</dbReference>
<reference evidence="15 16" key="1">
    <citation type="submission" date="2019-04" db="EMBL/GenBank/DDBJ databases">
        <authorList>
            <person name="Van Vliet M D."/>
        </authorList>
    </citation>
    <scope>NUCLEOTIDE SEQUENCE [LARGE SCALE GENOMIC DNA]</scope>
    <source>
        <strain evidence="15 16">F1</strain>
    </source>
</reference>
<dbReference type="RefSeq" id="WP_136077592.1">
    <property type="nucleotide sequence ID" value="NZ_CAAHFG010000001.1"/>
</dbReference>
<dbReference type="InterPro" id="IPR000192">
    <property type="entry name" value="Aminotrans_V_dom"/>
</dbReference>
<name>A0A6C2TWD5_PONDE</name>
<evidence type="ECO:0000256" key="1">
    <source>
        <dbReference type="ARBA" id="ARBA00004915"/>
    </source>
</evidence>
<feature type="binding site" evidence="12">
    <location>
        <position position="101"/>
    </location>
    <ligand>
        <name>pyridoxal 5'-phosphate</name>
        <dbReference type="ChEBI" id="CHEBI:597326"/>
    </ligand>
</feature>
<dbReference type="PROSITE" id="PS00595">
    <property type="entry name" value="AA_TRANSFER_CLASS_5"/>
    <property type="match status" value="1"/>
</dbReference>
<comment type="catalytic activity">
    <reaction evidence="11 12 13">
        <text>O-phospho-L-serine + 2-oxoglutarate = 3-phosphooxypyruvate + L-glutamate</text>
        <dbReference type="Rhea" id="RHEA:14329"/>
        <dbReference type="ChEBI" id="CHEBI:16810"/>
        <dbReference type="ChEBI" id="CHEBI:18110"/>
        <dbReference type="ChEBI" id="CHEBI:29985"/>
        <dbReference type="ChEBI" id="CHEBI:57524"/>
        <dbReference type="EC" id="2.6.1.52"/>
    </reaction>
</comment>
<keyword evidence="7 12" id="KW-0663">Pyridoxal phosphate</keyword>
<dbReference type="NCBIfam" id="NF003764">
    <property type="entry name" value="PRK05355.1"/>
    <property type="match status" value="1"/>
</dbReference>
<accession>A0A6C2TWD5</accession>
<evidence type="ECO:0000313" key="15">
    <source>
        <dbReference type="EMBL" id="VGO11877.1"/>
    </source>
</evidence>
<evidence type="ECO:0000256" key="13">
    <source>
        <dbReference type="RuleBase" id="RU004505"/>
    </source>
</evidence>
<evidence type="ECO:0000256" key="12">
    <source>
        <dbReference type="HAMAP-Rule" id="MF_00160"/>
    </source>
</evidence>
<dbReference type="FunFam" id="3.40.640.10:FF:000010">
    <property type="entry name" value="Phosphoserine aminotransferase"/>
    <property type="match status" value="1"/>
</dbReference>
<feature type="binding site" evidence="12">
    <location>
        <position position="192"/>
    </location>
    <ligand>
        <name>pyridoxal 5'-phosphate</name>
        <dbReference type="ChEBI" id="CHEBI:597326"/>
    </ligand>
</feature>
<keyword evidence="16" id="KW-1185">Reference proteome</keyword>
<feature type="modified residue" description="N6-(pyridoxal phosphate)lysine" evidence="12">
    <location>
        <position position="193"/>
    </location>
</feature>
<dbReference type="GO" id="GO:0030170">
    <property type="term" value="F:pyridoxal phosphate binding"/>
    <property type="evidence" value="ECO:0007669"/>
    <property type="project" value="UniProtKB-UniRule"/>
</dbReference>
<feature type="domain" description="Aminotransferase class V" evidence="14">
    <location>
        <begin position="4"/>
        <end position="345"/>
    </location>
</feature>
<feature type="binding site" evidence="12">
    <location>
        <begin position="234"/>
        <end position="235"/>
    </location>
    <ligand>
        <name>pyridoxal 5'-phosphate</name>
        <dbReference type="ChEBI" id="CHEBI:597326"/>
    </ligand>
</feature>
<evidence type="ECO:0000256" key="6">
    <source>
        <dbReference type="ARBA" id="ARBA00022679"/>
    </source>
</evidence>
<comment type="pathway">
    <text evidence="2 12 13">Amino-acid biosynthesis; L-serine biosynthesis; L-serine from 3-phospho-D-glycerate: step 2/3.</text>
</comment>
<dbReference type="GO" id="GO:0004648">
    <property type="term" value="F:O-phospho-L-serine:2-oxoglutarate aminotransferase activity"/>
    <property type="evidence" value="ECO:0007669"/>
    <property type="project" value="UniProtKB-UniRule"/>
</dbReference>
<feature type="binding site" evidence="12">
    <location>
        <position position="151"/>
    </location>
    <ligand>
        <name>pyridoxal 5'-phosphate</name>
        <dbReference type="ChEBI" id="CHEBI:597326"/>
    </ligand>
</feature>
<dbReference type="InterPro" id="IPR015424">
    <property type="entry name" value="PyrdxlP-dep_Trfase"/>
</dbReference>
<dbReference type="InterPro" id="IPR022278">
    <property type="entry name" value="Pser_aminoTfrase"/>
</dbReference>
<dbReference type="FunFam" id="3.90.1150.10:FF:000006">
    <property type="entry name" value="Phosphoserine aminotransferase"/>
    <property type="match status" value="1"/>
</dbReference>
<keyword evidence="4 12" id="KW-0032">Aminotransferase</keyword>
<keyword evidence="12" id="KW-0963">Cytoplasm</keyword>
<sequence>MRAYNFSAGPAILPEEVLKEAAAELVDYQGTGMSIMEMSHRGKDYSAVHDECIANIKELLNIPEGYSVLFMTGGASTQFPLIPMNLLGEGETADYTNSGAWAKKAIQEAQMLGNVNIAADCGKEIPTRVPTIDELQLTDGAAYLHITSNETISGAQWKEFPEHDCLIADMSSDILSRPLDVSKFGLIYAGAQKNLGPAGITLVIIKDELAEKCPDTVPTIFRYKTHIENNSLYNTVPTFPVYMLCLVTRWLKAQGGLEGMQKINEAKAAKLYDLFDSSDFYNGTAVKEFRSTMNVTWRLPTEELEAEFIAEAAKQNLKTLKGHRSVGGIRASIYNAFPTEGIDALIAFMKEFEAKHS</sequence>
<feature type="binding site" evidence="12">
    <location>
        <begin position="75"/>
        <end position="76"/>
    </location>
    <ligand>
        <name>pyridoxal 5'-phosphate</name>
        <dbReference type="ChEBI" id="CHEBI:597326"/>
    </ligand>
</feature>
<feature type="binding site" evidence="12">
    <location>
        <position position="41"/>
    </location>
    <ligand>
        <name>L-glutamate</name>
        <dbReference type="ChEBI" id="CHEBI:29985"/>
    </ligand>
</feature>
<dbReference type="AlphaFoldDB" id="A0A6C2TWD5"/>
<dbReference type="GO" id="GO:0006564">
    <property type="term" value="P:L-serine biosynthetic process"/>
    <property type="evidence" value="ECO:0007669"/>
    <property type="project" value="UniProtKB-UniRule"/>
</dbReference>
<evidence type="ECO:0000256" key="8">
    <source>
        <dbReference type="ARBA" id="ARBA00023096"/>
    </source>
</evidence>
<dbReference type="EC" id="2.6.1.52" evidence="12"/>
<dbReference type="Proteomes" id="UP000366872">
    <property type="component" value="Unassembled WGS sequence"/>
</dbReference>
<dbReference type="Gene3D" id="3.90.1150.10">
    <property type="entry name" value="Aspartate Aminotransferase, domain 1"/>
    <property type="match status" value="1"/>
</dbReference>
<dbReference type="Pfam" id="PF00266">
    <property type="entry name" value="Aminotran_5"/>
    <property type="match status" value="1"/>
</dbReference>
<dbReference type="SUPFAM" id="SSF53383">
    <property type="entry name" value="PLP-dependent transferases"/>
    <property type="match status" value="1"/>
</dbReference>